<sequence>MGIGNIFDKFLENISGILYQTDSFLISHKLF</sequence>
<organism evidence="1">
    <name type="scientific">marine metagenome</name>
    <dbReference type="NCBI Taxonomy" id="408172"/>
    <lineage>
        <taxon>unclassified sequences</taxon>
        <taxon>metagenomes</taxon>
        <taxon>ecological metagenomes</taxon>
    </lineage>
</organism>
<gene>
    <name evidence="1" type="ORF">METZ01_LOCUS478603</name>
</gene>
<evidence type="ECO:0000313" key="1">
    <source>
        <dbReference type="EMBL" id="SVE25749.1"/>
    </source>
</evidence>
<dbReference type="AlphaFoldDB" id="A0A383C101"/>
<dbReference type="EMBL" id="UINC01204842">
    <property type="protein sequence ID" value="SVE25749.1"/>
    <property type="molecule type" value="Genomic_DNA"/>
</dbReference>
<name>A0A383C101_9ZZZZ</name>
<protein>
    <submittedName>
        <fullName evidence="1">Uncharacterized protein</fullName>
    </submittedName>
</protein>
<proteinExistence type="predicted"/>
<accession>A0A383C101</accession>
<reference evidence="1" key="1">
    <citation type="submission" date="2018-05" db="EMBL/GenBank/DDBJ databases">
        <authorList>
            <person name="Lanie J.A."/>
            <person name="Ng W.-L."/>
            <person name="Kazmierczak K.M."/>
            <person name="Andrzejewski T.M."/>
            <person name="Davidsen T.M."/>
            <person name="Wayne K.J."/>
            <person name="Tettelin H."/>
            <person name="Glass J.I."/>
            <person name="Rusch D."/>
            <person name="Podicherti R."/>
            <person name="Tsui H.-C.T."/>
            <person name="Winkler M.E."/>
        </authorList>
    </citation>
    <scope>NUCLEOTIDE SEQUENCE</scope>
</reference>